<dbReference type="AlphaFoldDB" id="A0A9X7Z746"/>
<proteinExistence type="predicted"/>
<sequence>MFESYTVAKFWKCAFQVNPAGYTSYRGNQHNLTEVEYNQELVLVAKENGISVIGLADHGNVDAVDAIRDLIKQSGILVFPGFEITSSEKAHFVCLFDRL</sequence>
<evidence type="ECO:0000313" key="1">
    <source>
        <dbReference type="EMBL" id="QSO46940.1"/>
    </source>
</evidence>
<dbReference type="KEGG" id="afx:JZ786_21340"/>
<dbReference type="EMBL" id="CP071182">
    <property type="protein sequence ID" value="QSO46940.1"/>
    <property type="molecule type" value="Genomic_DNA"/>
</dbReference>
<dbReference type="SUPFAM" id="SSF89550">
    <property type="entry name" value="PHP domain-like"/>
    <property type="match status" value="1"/>
</dbReference>
<keyword evidence="2" id="KW-1185">Reference proteome</keyword>
<dbReference type="InterPro" id="IPR016195">
    <property type="entry name" value="Pol/histidinol_Pase-like"/>
</dbReference>
<protein>
    <recommendedName>
        <fullName evidence="3">PHP domain-containing protein</fullName>
    </recommendedName>
</protein>
<evidence type="ECO:0000313" key="2">
    <source>
        <dbReference type="Proteomes" id="UP000663505"/>
    </source>
</evidence>
<accession>A0A9X7Z746</accession>
<evidence type="ECO:0008006" key="3">
    <source>
        <dbReference type="Google" id="ProtNLM"/>
    </source>
</evidence>
<name>A0A9X7Z746_9BACL</name>
<dbReference type="Proteomes" id="UP000663505">
    <property type="component" value="Chromosome"/>
</dbReference>
<reference evidence="1 2" key="1">
    <citation type="submission" date="2021-02" db="EMBL/GenBank/DDBJ databases">
        <title>Alicyclobacillus curvatus sp. nov. and Alicyclobacillus mengziensis sp. nov., two acidophilic bacteria isolated from acid mine drainage.</title>
        <authorList>
            <person name="Huang Y."/>
        </authorList>
    </citation>
    <scope>NUCLEOTIDE SEQUENCE [LARGE SCALE GENOMIC DNA]</scope>
    <source>
        <strain evidence="1 2">S30H14</strain>
    </source>
</reference>
<dbReference type="RefSeq" id="WP_206656301.1">
    <property type="nucleotide sequence ID" value="NZ_CP071182.1"/>
</dbReference>
<organism evidence="1 2">
    <name type="scientific">Alicyclobacillus mengziensis</name>
    <dbReference type="NCBI Taxonomy" id="2931921"/>
    <lineage>
        <taxon>Bacteria</taxon>
        <taxon>Bacillati</taxon>
        <taxon>Bacillota</taxon>
        <taxon>Bacilli</taxon>
        <taxon>Bacillales</taxon>
        <taxon>Alicyclobacillaceae</taxon>
        <taxon>Alicyclobacillus</taxon>
    </lineage>
</organism>
<gene>
    <name evidence="1" type="ORF">JZ786_21340</name>
</gene>
<dbReference type="Gene3D" id="3.20.20.140">
    <property type="entry name" value="Metal-dependent hydrolases"/>
    <property type="match status" value="1"/>
</dbReference>